<keyword evidence="5" id="KW-0812">Transmembrane</keyword>
<dbReference type="STRING" id="192904.SAMN04488514_10485"/>
<feature type="transmembrane region" description="Helical" evidence="5">
    <location>
        <begin position="20"/>
        <end position="39"/>
    </location>
</feature>
<dbReference type="InterPro" id="IPR009056">
    <property type="entry name" value="Cyt_c-like_dom"/>
</dbReference>
<dbReference type="PANTHER" id="PTHR35008:SF9">
    <property type="entry name" value="CYTOCHROME C DOMAIN-CONTAINING PROTEIN"/>
    <property type="match status" value="1"/>
</dbReference>
<dbReference type="InterPro" id="IPR036909">
    <property type="entry name" value="Cyt_c-like_dom_sf"/>
</dbReference>
<dbReference type="SUPFAM" id="SSF46626">
    <property type="entry name" value="Cytochrome c"/>
    <property type="match status" value="2"/>
</dbReference>
<dbReference type="RefSeq" id="WP_245731384.1">
    <property type="nucleotide sequence ID" value="NZ_FNGV01000004.1"/>
</dbReference>
<evidence type="ECO:0000256" key="2">
    <source>
        <dbReference type="ARBA" id="ARBA00022723"/>
    </source>
</evidence>
<evidence type="ECO:0000313" key="7">
    <source>
        <dbReference type="EMBL" id="SDM00464.1"/>
    </source>
</evidence>
<proteinExistence type="predicted"/>
<keyword evidence="3 4" id="KW-0408">Iron</keyword>
<organism evidence="7 8">
    <name type="scientific">Kriegella aquimaris</name>
    <dbReference type="NCBI Taxonomy" id="192904"/>
    <lineage>
        <taxon>Bacteria</taxon>
        <taxon>Pseudomonadati</taxon>
        <taxon>Bacteroidota</taxon>
        <taxon>Flavobacteriia</taxon>
        <taxon>Flavobacteriales</taxon>
        <taxon>Flavobacteriaceae</taxon>
        <taxon>Kriegella</taxon>
    </lineage>
</organism>
<evidence type="ECO:0000259" key="6">
    <source>
        <dbReference type="PROSITE" id="PS51007"/>
    </source>
</evidence>
<evidence type="ECO:0000256" key="1">
    <source>
        <dbReference type="ARBA" id="ARBA00022617"/>
    </source>
</evidence>
<evidence type="ECO:0000313" key="8">
    <source>
        <dbReference type="Proteomes" id="UP000199440"/>
    </source>
</evidence>
<protein>
    <submittedName>
        <fullName evidence="7">Cytochrome c</fullName>
    </submittedName>
</protein>
<feature type="domain" description="Cytochrome c" evidence="6">
    <location>
        <begin position="201"/>
        <end position="291"/>
    </location>
</feature>
<dbReference type="Proteomes" id="UP000199440">
    <property type="component" value="Unassembled WGS sequence"/>
</dbReference>
<accession>A0A1G9PP14</accession>
<sequence length="348" mass="39252">METAKRHRCILNAKRLIGKLSVAFLLLLMLAFILLWIGFQGLSQPNGYDDPAMDIYTMSYDVSQLDDSEESKIIKLGYEVFRNTSKYIGPANTDKNMAYAGNNLSCTNCHLWSGTKPYAAPLIGIKQRFPQFRGRENKVGTIEERINGCMERSMNGRMFPPNAQEMKVLVAYLNWLSRFAPEDGKIKGQGLMKIEIPDRAVDLEKGKLHFETHCVLCHGKNGQGKISITGSFYEYPPLWGNDSYNNGAGMTRVITAAQFIKGNMPYGTTYDSPVLTDEEAYDVAGFINQKPRPEKTNLAKDFPDLIKKPVSSPYPPYADTFSVTQHQLGPFKPIMEYYKTAYNIDKSK</sequence>
<dbReference type="GO" id="GO:0046872">
    <property type="term" value="F:metal ion binding"/>
    <property type="evidence" value="ECO:0007669"/>
    <property type="project" value="UniProtKB-KW"/>
</dbReference>
<dbReference type="InterPro" id="IPR051459">
    <property type="entry name" value="Cytochrome_c-type_DH"/>
</dbReference>
<keyword evidence="1 4" id="KW-0349">Heme</keyword>
<dbReference type="EMBL" id="FNGV01000004">
    <property type="protein sequence ID" value="SDM00464.1"/>
    <property type="molecule type" value="Genomic_DNA"/>
</dbReference>
<dbReference type="Gene3D" id="1.10.760.10">
    <property type="entry name" value="Cytochrome c-like domain"/>
    <property type="match status" value="2"/>
</dbReference>
<keyword evidence="5" id="KW-0472">Membrane</keyword>
<reference evidence="7 8" key="1">
    <citation type="submission" date="2016-10" db="EMBL/GenBank/DDBJ databases">
        <authorList>
            <person name="de Groot N.N."/>
        </authorList>
    </citation>
    <scope>NUCLEOTIDE SEQUENCE [LARGE SCALE GENOMIC DNA]</scope>
    <source>
        <strain evidence="7 8">DSM 19886</strain>
    </source>
</reference>
<dbReference type="AlphaFoldDB" id="A0A1G9PP14"/>
<name>A0A1G9PP14_9FLAO</name>
<gene>
    <name evidence="7" type="ORF">SAMN04488514_10485</name>
</gene>
<evidence type="ECO:0000256" key="3">
    <source>
        <dbReference type="ARBA" id="ARBA00023004"/>
    </source>
</evidence>
<keyword evidence="2 4" id="KW-0479">Metal-binding</keyword>
<evidence type="ECO:0000256" key="4">
    <source>
        <dbReference type="PROSITE-ProRule" id="PRU00433"/>
    </source>
</evidence>
<dbReference type="Pfam" id="PF00034">
    <property type="entry name" value="Cytochrom_C"/>
    <property type="match status" value="1"/>
</dbReference>
<evidence type="ECO:0000256" key="5">
    <source>
        <dbReference type="SAM" id="Phobius"/>
    </source>
</evidence>
<dbReference type="PANTHER" id="PTHR35008">
    <property type="entry name" value="BLL4482 PROTEIN-RELATED"/>
    <property type="match status" value="1"/>
</dbReference>
<dbReference type="PROSITE" id="PS51007">
    <property type="entry name" value="CYTC"/>
    <property type="match status" value="1"/>
</dbReference>
<dbReference type="GO" id="GO:0020037">
    <property type="term" value="F:heme binding"/>
    <property type="evidence" value="ECO:0007669"/>
    <property type="project" value="InterPro"/>
</dbReference>
<dbReference type="Pfam" id="PF21342">
    <property type="entry name" value="SoxA-TsdA_cyt-c"/>
    <property type="match status" value="1"/>
</dbReference>
<keyword evidence="5" id="KW-1133">Transmembrane helix</keyword>
<dbReference type="GO" id="GO:0009055">
    <property type="term" value="F:electron transfer activity"/>
    <property type="evidence" value="ECO:0007669"/>
    <property type="project" value="InterPro"/>
</dbReference>
<keyword evidence="8" id="KW-1185">Reference proteome</keyword>